<dbReference type="PANTHER" id="PTHR43394:SF1">
    <property type="entry name" value="ATP-BINDING CASSETTE SUB-FAMILY B MEMBER 10, MITOCHONDRIAL"/>
    <property type="match status" value="1"/>
</dbReference>
<dbReference type="PANTHER" id="PTHR43394">
    <property type="entry name" value="ATP-DEPENDENT PERMEASE MDL1, MITOCHONDRIAL"/>
    <property type="match status" value="1"/>
</dbReference>
<dbReference type="Pfam" id="PF00005">
    <property type="entry name" value="ABC_tran"/>
    <property type="match status" value="1"/>
</dbReference>
<dbReference type="SUPFAM" id="SSF90123">
    <property type="entry name" value="ABC transporter transmembrane region"/>
    <property type="match status" value="1"/>
</dbReference>
<dbReference type="AlphaFoldDB" id="A0A0G0UAD8"/>
<dbReference type="Gene3D" id="3.40.50.300">
    <property type="entry name" value="P-loop containing nucleotide triphosphate hydrolases"/>
    <property type="match status" value="1"/>
</dbReference>
<evidence type="ECO:0000256" key="2">
    <source>
        <dbReference type="ARBA" id="ARBA00022448"/>
    </source>
</evidence>
<dbReference type="InterPro" id="IPR011527">
    <property type="entry name" value="ABC1_TM_dom"/>
</dbReference>
<dbReference type="FunFam" id="3.40.50.300:FF:000221">
    <property type="entry name" value="Multidrug ABC transporter ATP-binding protein"/>
    <property type="match status" value="1"/>
</dbReference>
<keyword evidence="7 9" id="KW-1133">Transmembrane helix</keyword>
<evidence type="ECO:0000313" key="12">
    <source>
        <dbReference type="EMBL" id="KKR85968.1"/>
    </source>
</evidence>
<evidence type="ECO:0000256" key="1">
    <source>
        <dbReference type="ARBA" id="ARBA00004651"/>
    </source>
</evidence>
<proteinExistence type="predicted"/>
<sequence length="600" mass="68044">MKKWEIQKTARILGRTFIREIHLLFSLHPGHSCALCLTQIVTGIMPAIQLFFTAKIITIVAGRQGVWTHELIYDICILLVLLLVQRMIFLVHDYVMNRLQNLLYLSVNDRVHRKIASLDLVTLEKPEIQTMITLFKDESWRPYNMVRTVFDTVGNVCASFSFIFICWKFSPILTSLFLLALFPSLIVSIKTILSSQHIAWGKTRLVKRAWYLQGLFLDIHAVTSLVIHGMATKMADKYQTLYSDISNKERAIERKKLGSSFITNLFVFGAYSWAYVSLVTQTIAGVFTIGDFTLYAGSFVNVERFLVSQVWQIVSLFEHATYVEKFHELEDLRPLQEKEDAEILSSGSMTIEFRNVSYQYAGSSKKVLEDISFMLKPGERVALVGENGAGKTTLVKLLLRLYDPTSGIILINGKDSRLYTIESVRRCMAVTFQDFLKLALSARDNIAFGVGNEDVSQEKIVEAAIRSGAHKRLNSLPRGYETCLGHGWEEDGVELSGGEWQKVALARSLVKDASILILDEPTAALDARSEFHFFQDLFRCAKNVSLFLISHRFSSVRVADRILVLQNGIIIEEGTHEQLMKKEGLYADLYAFQLKEITAS</sequence>
<evidence type="ECO:0000256" key="4">
    <source>
        <dbReference type="ARBA" id="ARBA00022692"/>
    </source>
</evidence>
<dbReference type="InterPro" id="IPR017871">
    <property type="entry name" value="ABC_transporter-like_CS"/>
</dbReference>
<dbReference type="InterPro" id="IPR027417">
    <property type="entry name" value="P-loop_NTPase"/>
</dbReference>
<dbReference type="InterPro" id="IPR003439">
    <property type="entry name" value="ABC_transporter-like_ATP-bd"/>
</dbReference>
<evidence type="ECO:0000256" key="5">
    <source>
        <dbReference type="ARBA" id="ARBA00022741"/>
    </source>
</evidence>
<keyword evidence="5" id="KW-0547">Nucleotide-binding</keyword>
<keyword evidence="6" id="KW-0067">ATP-binding</keyword>
<name>A0A0G0UAD8_9BACT</name>
<feature type="transmembrane region" description="Helical" evidence="9">
    <location>
        <begin position="169"/>
        <end position="189"/>
    </location>
</feature>
<comment type="subcellular location">
    <subcellularLocation>
        <location evidence="1">Cell membrane</location>
        <topology evidence="1">Multi-pass membrane protein</topology>
    </subcellularLocation>
</comment>
<dbReference type="EMBL" id="LCAH01000023">
    <property type="protein sequence ID" value="KKR85968.1"/>
    <property type="molecule type" value="Genomic_DNA"/>
</dbReference>
<feature type="transmembrane region" description="Helical" evidence="9">
    <location>
        <begin position="209"/>
        <end position="231"/>
    </location>
</feature>
<dbReference type="GO" id="GO:0015421">
    <property type="term" value="F:ABC-type oligopeptide transporter activity"/>
    <property type="evidence" value="ECO:0007669"/>
    <property type="project" value="TreeGrafter"/>
</dbReference>
<dbReference type="PROSITE" id="PS50929">
    <property type="entry name" value="ABC_TM1F"/>
    <property type="match status" value="1"/>
</dbReference>
<keyword evidence="4 9" id="KW-0812">Transmembrane</keyword>
<dbReference type="InterPro" id="IPR003593">
    <property type="entry name" value="AAA+_ATPase"/>
</dbReference>
<dbReference type="GO" id="GO:0005524">
    <property type="term" value="F:ATP binding"/>
    <property type="evidence" value="ECO:0007669"/>
    <property type="project" value="UniProtKB-KW"/>
</dbReference>
<dbReference type="GO" id="GO:0005886">
    <property type="term" value="C:plasma membrane"/>
    <property type="evidence" value="ECO:0007669"/>
    <property type="project" value="UniProtKB-SubCell"/>
</dbReference>
<comment type="caution">
    <text evidence="12">The sequence shown here is derived from an EMBL/GenBank/DDBJ whole genome shotgun (WGS) entry which is preliminary data.</text>
</comment>
<evidence type="ECO:0000256" key="6">
    <source>
        <dbReference type="ARBA" id="ARBA00022840"/>
    </source>
</evidence>
<gene>
    <name evidence="12" type="ORF">UU35_C0023G0003</name>
</gene>
<evidence type="ECO:0000313" key="13">
    <source>
        <dbReference type="Proteomes" id="UP000034616"/>
    </source>
</evidence>
<dbReference type="SUPFAM" id="SSF52540">
    <property type="entry name" value="P-loop containing nucleoside triphosphate hydrolases"/>
    <property type="match status" value="1"/>
</dbReference>
<feature type="transmembrane region" description="Helical" evidence="9">
    <location>
        <begin position="21"/>
        <end position="51"/>
    </location>
</feature>
<feature type="transmembrane region" description="Helical" evidence="9">
    <location>
        <begin position="257"/>
        <end position="276"/>
    </location>
</feature>
<dbReference type="PROSITE" id="PS50893">
    <property type="entry name" value="ABC_TRANSPORTER_2"/>
    <property type="match status" value="1"/>
</dbReference>
<evidence type="ECO:0000256" key="8">
    <source>
        <dbReference type="ARBA" id="ARBA00023136"/>
    </source>
</evidence>
<feature type="domain" description="ABC transmembrane type-1" evidence="11">
    <location>
        <begin position="34"/>
        <end position="302"/>
    </location>
</feature>
<organism evidence="12 13">
    <name type="scientific">Candidatus Uhrbacteria bacterium GW2011_GWC2_41_11</name>
    <dbReference type="NCBI Taxonomy" id="1618985"/>
    <lineage>
        <taxon>Bacteria</taxon>
        <taxon>Candidatus Uhriibacteriota</taxon>
    </lineage>
</organism>
<evidence type="ECO:0000256" key="9">
    <source>
        <dbReference type="SAM" id="Phobius"/>
    </source>
</evidence>
<evidence type="ECO:0000256" key="7">
    <source>
        <dbReference type="ARBA" id="ARBA00022989"/>
    </source>
</evidence>
<dbReference type="GO" id="GO:0016887">
    <property type="term" value="F:ATP hydrolysis activity"/>
    <property type="evidence" value="ECO:0007669"/>
    <property type="project" value="InterPro"/>
</dbReference>
<feature type="domain" description="ABC transporter" evidence="10">
    <location>
        <begin position="351"/>
        <end position="592"/>
    </location>
</feature>
<protein>
    <submittedName>
        <fullName evidence="12">ABC transporter related protein</fullName>
    </submittedName>
</protein>
<feature type="transmembrane region" description="Helical" evidence="9">
    <location>
        <begin position="71"/>
        <end position="91"/>
    </location>
</feature>
<dbReference type="InterPro" id="IPR039421">
    <property type="entry name" value="Type_1_exporter"/>
</dbReference>
<dbReference type="InterPro" id="IPR036640">
    <property type="entry name" value="ABC1_TM_sf"/>
</dbReference>
<reference evidence="12 13" key="1">
    <citation type="journal article" date="2015" name="Nature">
        <title>rRNA introns, odd ribosomes, and small enigmatic genomes across a large radiation of phyla.</title>
        <authorList>
            <person name="Brown C.T."/>
            <person name="Hug L.A."/>
            <person name="Thomas B.C."/>
            <person name="Sharon I."/>
            <person name="Castelle C.J."/>
            <person name="Singh A."/>
            <person name="Wilkins M.J."/>
            <person name="Williams K.H."/>
            <person name="Banfield J.F."/>
        </authorList>
    </citation>
    <scope>NUCLEOTIDE SEQUENCE [LARGE SCALE GENOMIC DNA]</scope>
</reference>
<dbReference type="PROSITE" id="PS00211">
    <property type="entry name" value="ABC_TRANSPORTER_1"/>
    <property type="match status" value="1"/>
</dbReference>
<dbReference type="Gene3D" id="1.20.1560.10">
    <property type="entry name" value="ABC transporter type 1, transmembrane domain"/>
    <property type="match status" value="1"/>
</dbReference>
<evidence type="ECO:0000259" key="11">
    <source>
        <dbReference type="PROSITE" id="PS50929"/>
    </source>
</evidence>
<dbReference type="Proteomes" id="UP000034616">
    <property type="component" value="Unassembled WGS sequence"/>
</dbReference>
<accession>A0A0G0UAD8</accession>
<dbReference type="SMART" id="SM00382">
    <property type="entry name" value="AAA"/>
    <property type="match status" value="1"/>
</dbReference>
<keyword evidence="8 9" id="KW-0472">Membrane</keyword>
<keyword evidence="2" id="KW-0813">Transport</keyword>
<evidence type="ECO:0000259" key="10">
    <source>
        <dbReference type="PROSITE" id="PS50893"/>
    </source>
</evidence>
<keyword evidence="3" id="KW-1003">Cell membrane</keyword>
<evidence type="ECO:0000256" key="3">
    <source>
        <dbReference type="ARBA" id="ARBA00022475"/>
    </source>
</evidence>